<keyword evidence="3 5" id="KW-1133">Transmembrane helix</keyword>
<comment type="subcellular location">
    <subcellularLocation>
        <location evidence="1">Membrane</location>
        <topology evidence="1">Multi-pass membrane protein</topology>
    </subcellularLocation>
</comment>
<feature type="transmembrane region" description="Helical" evidence="5">
    <location>
        <begin position="88"/>
        <end position="114"/>
    </location>
</feature>
<evidence type="ECO:0000313" key="6">
    <source>
        <dbReference type="EMBL" id="MBM7571098.1"/>
    </source>
</evidence>
<reference evidence="6 7" key="1">
    <citation type="submission" date="2021-01" db="EMBL/GenBank/DDBJ databases">
        <title>Genomic Encyclopedia of Type Strains, Phase IV (KMG-IV): sequencing the most valuable type-strain genomes for metagenomic binning, comparative biology and taxonomic classification.</title>
        <authorList>
            <person name="Goeker M."/>
        </authorList>
    </citation>
    <scope>NUCLEOTIDE SEQUENCE [LARGE SCALE GENOMIC DNA]</scope>
    <source>
        <strain evidence="6 7">DSM 23711</strain>
    </source>
</reference>
<keyword evidence="2 5" id="KW-0812">Transmembrane</keyword>
<feature type="transmembrane region" description="Helical" evidence="5">
    <location>
        <begin position="12"/>
        <end position="37"/>
    </location>
</feature>
<keyword evidence="4 5" id="KW-0472">Membrane</keyword>
<protein>
    <submittedName>
        <fullName evidence="6">Tic20 family protein</fullName>
    </submittedName>
</protein>
<sequence>MVSTKEKLMAVFGYLIPIFFPIPLLSIVAIQVYYLLFRGESIFFDEHARENVNFQISYQIYLFSLFGIGYIFSKLAPILPEASIPFNVIVLFGAFGLIIFAGLFWFITMIIAIIRAVLGKRFRFPLTIRFIK</sequence>
<name>A0ABS2MZ64_9BACI</name>
<evidence type="ECO:0000256" key="4">
    <source>
        <dbReference type="ARBA" id="ARBA00023136"/>
    </source>
</evidence>
<evidence type="ECO:0000256" key="1">
    <source>
        <dbReference type="ARBA" id="ARBA00004141"/>
    </source>
</evidence>
<evidence type="ECO:0000313" key="7">
    <source>
        <dbReference type="Proteomes" id="UP001296943"/>
    </source>
</evidence>
<gene>
    <name evidence="6" type="ORF">JOC48_001581</name>
</gene>
<accession>A0ABS2MZ64</accession>
<evidence type="ECO:0000256" key="3">
    <source>
        <dbReference type="ARBA" id="ARBA00022989"/>
    </source>
</evidence>
<feature type="transmembrane region" description="Helical" evidence="5">
    <location>
        <begin position="58"/>
        <end position="76"/>
    </location>
</feature>
<dbReference type="InterPro" id="IPR019109">
    <property type="entry name" value="MamF_MmsF"/>
</dbReference>
<dbReference type="Proteomes" id="UP001296943">
    <property type="component" value="Unassembled WGS sequence"/>
</dbReference>
<evidence type="ECO:0000256" key="2">
    <source>
        <dbReference type="ARBA" id="ARBA00022692"/>
    </source>
</evidence>
<dbReference type="RefSeq" id="WP_204498509.1">
    <property type="nucleotide sequence ID" value="NZ_JAFBDR010000007.1"/>
</dbReference>
<comment type="caution">
    <text evidence="6">The sequence shown here is derived from an EMBL/GenBank/DDBJ whole genome shotgun (WGS) entry which is preliminary data.</text>
</comment>
<proteinExistence type="predicted"/>
<dbReference type="EMBL" id="JAFBDR010000007">
    <property type="protein sequence ID" value="MBM7571098.1"/>
    <property type="molecule type" value="Genomic_DNA"/>
</dbReference>
<dbReference type="Pfam" id="PF09685">
    <property type="entry name" value="MamF_MmsF"/>
    <property type="match status" value="1"/>
</dbReference>
<keyword evidence="7" id="KW-1185">Reference proteome</keyword>
<organism evidence="6 7">
    <name type="scientific">Aquibacillus albus</name>
    <dbReference type="NCBI Taxonomy" id="1168171"/>
    <lineage>
        <taxon>Bacteria</taxon>
        <taxon>Bacillati</taxon>
        <taxon>Bacillota</taxon>
        <taxon>Bacilli</taxon>
        <taxon>Bacillales</taxon>
        <taxon>Bacillaceae</taxon>
        <taxon>Aquibacillus</taxon>
    </lineage>
</organism>
<evidence type="ECO:0000256" key="5">
    <source>
        <dbReference type="SAM" id="Phobius"/>
    </source>
</evidence>